<dbReference type="Proteomes" id="UP001165289">
    <property type="component" value="Unassembled WGS sequence"/>
</dbReference>
<sequence length="202" mass="23276">MAWQHRVSRDCYDMFPNLSEIINCESGLDATSLANIITEQLKSLAESFEFYFPKEQDPREGNSWICNPFLQLEEELNVHLEDLLLDLAGGQGLKNIFLQRNNTRRILDKEDDQEYDDWLTQAASCSIASELLQLFVTLLMFNEEAVPLVCGINLRGLLAEDFLSELELFLLILDRMTKSRRVRAKILSTDLHSRESLCLTLE</sequence>
<name>A0AAV7KDR6_9METZ</name>
<dbReference type="EMBL" id="JAKMXF010000077">
    <property type="protein sequence ID" value="KAI6658840.1"/>
    <property type="molecule type" value="Genomic_DNA"/>
</dbReference>
<accession>A0AAV7KDR6</accession>
<gene>
    <name evidence="1" type="ORF">LOD99_15165</name>
</gene>
<protein>
    <submittedName>
        <fullName evidence="1">Uncharacterized protein</fullName>
    </submittedName>
</protein>
<organism evidence="1 2">
    <name type="scientific">Oopsacas minuta</name>
    <dbReference type="NCBI Taxonomy" id="111878"/>
    <lineage>
        <taxon>Eukaryota</taxon>
        <taxon>Metazoa</taxon>
        <taxon>Porifera</taxon>
        <taxon>Hexactinellida</taxon>
        <taxon>Hexasterophora</taxon>
        <taxon>Lyssacinosida</taxon>
        <taxon>Leucopsacidae</taxon>
        <taxon>Oopsacas</taxon>
    </lineage>
</organism>
<evidence type="ECO:0000313" key="2">
    <source>
        <dbReference type="Proteomes" id="UP001165289"/>
    </source>
</evidence>
<evidence type="ECO:0000313" key="1">
    <source>
        <dbReference type="EMBL" id="KAI6658840.1"/>
    </source>
</evidence>
<dbReference type="AlphaFoldDB" id="A0AAV7KDR6"/>
<reference evidence="1 2" key="1">
    <citation type="journal article" date="2023" name="BMC Biol.">
        <title>The compact genome of the sponge Oopsacas minuta (Hexactinellida) is lacking key metazoan core genes.</title>
        <authorList>
            <person name="Santini S."/>
            <person name="Schenkelaars Q."/>
            <person name="Jourda C."/>
            <person name="Duchesne M."/>
            <person name="Belahbib H."/>
            <person name="Rocher C."/>
            <person name="Selva M."/>
            <person name="Riesgo A."/>
            <person name="Vervoort M."/>
            <person name="Leys S.P."/>
            <person name="Kodjabachian L."/>
            <person name="Le Bivic A."/>
            <person name="Borchiellini C."/>
            <person name="Claverie J.M."/>
            <person name="Renard E."/>
        </authorList>
    </citation>
    <scope>NUCLEOTIDE SEQUENCE [LARGE SCALE GENOMIC DNA]</scope>
    <source>
        <strain evidence="1">SPO-2</strain>
    </source>
</reference>
<keyword evidence="2" id="KW-1185">Reference proteome</keyword>
<comment type="caution">
    <text evidence="1">The sequence shown here is derived from an EMBL/GenBank/DDBJ whole genome shotgun (WGS) entry which is preliminary data.</text>
</comment>
<proteinExistence type="predicted"/>